<evidence type="ECO:0000256" key="8">
    <source>
        <dbReference type="SAM" id="MobiDB-lite"/>
    </source>
</evidence>
<dbReference type="AlphaFoldDB" id="A0A1B7MY23"/>
<comment type="function">
    <text evidence="7">May be involved in the degradation of misfolded endoplasmic reticulum (ER) luminal proteins.</text>
</comment>
<dbReference type="EMBL" id="KV448347">
    <property type="protein sequence ID" value="OAX37518.1"/>
    <property type="molecule type" value="Genomic_DNA"/>
</dbReference>
<reference evidence="9 10" key="1">
    <citation type="submission" date="2016-06" db="EMBL/GenBank/DDBJ databases">
        <title>Comparative genomics of the ectomycorrhizal sister species Rhizopogon vinicolor and Rhizopogon vesiculosus (Basidiomycota: Boletales) reveals a divergence of the mating type B locus.</title>
        <authorList>
            <consortium name="DOE Joint Genome Institute"/>
            <person name="Mujic A.B."/>
            <person name="Kuo A."/>
            <person name="Tritt A."/>
            <person name="Lipzen A."/>
            <person name="Chen C."/>
            <person name="Johnson J."/>
            <person name="Sharma A."/>
            <person name="Barry K."/>
            <person name="Grigoriev I.V."/>
            <person name="Spatafora J.W."/>
        </authorList>
    </citation>
    <scope>NUCLEOTIDE SEQUENCE [LARGE SCALE GENOMIC DNA]</scope>
    <source>
        <strain evidence="9 10">AM-OR11-026</strain>
    </source>
</reference>
<organism evidence="9 10">
    <name type="scientific">Rhizopogon vinicolor AM-OR11-026</name>
    <dbReference type="NCBI Taxonomy" id="1314800"/>
    <lineage>
        <taxon>Eukaryota</taxon>
        <taxon>Fungi</taxon>
        <taxon>Dikarya</taxon>
        <taxon>Basidiomycota</taxon>
        <taxon>Agaricomycotina</taxon>
        <taxon>Agaricomycetes</taxon>
        <taxon>Agaricomycetidae</taxon>
        <taxon>Boletales</taxon>
        <taxon>Suillineae</taxon>
        <taxon>Rhizopogonaceae</taxon>
        <taxon>Rhizopogon</taxon>
    </lineage>
</organism>
<dbReference type="GO" id="GO:0006950">
    <property type="term" value="P:response to stress"/>
    <property type="evidence" value="ECO:0007669"/>
    <property type="project" value="UniProtKB-ARBA"/>
</dbReference>
<evidence type="ECO:0000256" key="2">
    <source>
        <dbReference type="ARBA" id="ARBA00008917"/>
    </source>
</evidence>
<proteinExistence type="inferred from homology"/>
<feature type="region of interest" description="Disordered" evidence="8">
    <location>
        <begin position="235"/>
        <end position="263"/>
    </location>
</feature>
<evidence type="ECO:0000256" key="3">
    <source>
        <dbReference type="ARBA" id="ARBA00022692"/>
    </source>
</evidence>
<dbReference type="PANTHER" id="PTHR11009">
    <property type="entry name" value="DER1-LIKE PROTEIN, DERLIN"/>
    <property type="match status" value="1"/>
</dbReference>
<dbReference type="GO" id="GO:0005789">
    <property type="term" value="C:endoplasmic reticulum membrane"/>
    <property type="evidence" value="ECO:0007669"/>
    <property type="project" value="UniProtKB-SubCell"/>
</dbReference>
<feature type="transmembrane region" description="Helical" evidence="7">
    <location>
        <begin position="137"/>
        <end position="157"/>
    </location>
</feature>
<keyword evidence="10" id="KW-1185">Reference proteome</keyword>
<dbReference type="InterPro" id="IPR007599">
    <property type="entry name" value="DER1"/>
</dbReference>
<evidence type="ECO:0000313" key="10">
    <source>
        <dbReference type="Proteomes" id="UP000092154"/>
    </source>
</evidence>
<keyword evidence="6 7" id="KW-0472">Membrane</keyword>
<dbReference type="OrthoDB" id="1716531at2759"/>
<keyword evidence="5 7" id="KW-1133">Transmembrane helix</keyword>
<keyword evidence="3 7" id="KW-0812">Transmembrane</keyword>
<evidence type="ECO:0000256" key="5">
    <source>
        <dbReference type="ARBA" id="ARBA00022989"/>
    </source>
</evidence>
<accession>A0A1B7MY23</accession>
<dbReference type="InParanoid" id="A0A1B7MY23"/>
<name>A0A1B7MY23_9AGAM</name>
<dbReference type="STRING" id="1314800.A0A1B7MY23"/>
<evidence type="ECO:0000256" key="6">
    <source>
        <dbReference type="ARBA" id="ARBA00023136"/>
    </source>
</evidence>
<comment type="similarity">
    <text evidence="2 7">Belongs to the derlin family.</text>
</comment>
<evidence type="ECO:0000313" key="9">
    <source>
        <dbReference type="EMBL" id="OAX37518.1"/>
    </source>
</evidence>
<dbReference type="SUPFAM" id="SSF144091">
    <property type="entry name" value="Rhomboid-like"/>
    <property type="match status" value="1"/>
</dbReference>
<dbReference type="Pfam" id="PF04511">
    <property type="entry name" value="DER1"/>
    <property type="match status" value="1"/>
</dbReference>
<dbReference type="Proteomes" id="UP000092154">
    <property type="component" value="Unassembled WGS sequence"/>
</dbReference>
<evidence type="ECO:0000256" key="4">
    <source>
        <dbReference type="ARBA" id="ARBA00022824"/>
    </source>
</evidence>
<keyword evidence="4 7" id="KW-0256">Endoplasmic reticulum</keyword>
<comment type="subcellular location">
    <subcellularLocation>
        <location evidence="1 7">Endoplasmic reticulum membrane</location>
        <topology evidence="1 7">Multi-pass membrane protein</topology>
    </subcellularLocation>
</comment>
<dbReference type="InterPro" id="IPR035952">
    <property type="entry name" value="Rhomboid-like_sf"/>
</dbReference>
<protein>
    <recommendedName>
        <fullName evidence="7">Derlin</fullName>
    </recommendedName>
</protein>
<evidence type="ECO:0000256" key="1">
    <source>
        <dbReference type="ARBA" id="ARBA00004477"/>
    </source>
</evidence>
<evidence type="ECO:0000256" key="7">
    <source>
        <dbReference type="RuleBase" id="RU363059"/>
    </source>
</evidence>
<gene>
    <name evidence="9" type="ORF">K503DRAFT_693209</name>
</gene>
<sequence>MADILTEIRKIPPVTRFLVGSSVGITLPAIMQLISPYTLVFISNAVINKWEFWRLYTSFFLGSMKLDYIFELAMLYRNSNALESTHYERRSSDYAWQLFLASLALIGVNRPIQSYSHTRALLHTLTYLMCSLSPPGMQTSVMGLITIPVAYFPYALLGMDLLMGGTSAAAQGVSGMLVGHAWWWLIWGSGIGTGGVEQGMYAGWGRAPAWLKNWFGERNEYGRAGSRRGAVQAFAPRQRAEEAAASGRVTGHSWGSGQRLGRS</sequence>
<comment type="caution">
    <text evidence="7">Lacks conserved residue(s) required for the propagation of feature annotation.</text>
</comment>